<keyword evidence="9" id="KW-0040">ANK repeat</keyword>
<keyword evidence="7" id="KW-0406">Ion transport</keyword>
<dbReference type="GO" id="GO:0098703">
    <property type="term" value="P:calcium ion import across plasma membrane"/>
    <property type="evidence" value="ECO:0007669"/>
    <property type="project" value="TreeGrafter"/>
</dbReference>
<dbReference type="EMBL" id="KK583202">
    <property type="protein sequence ID" value="KDO30288.1"/>
    <property type="molecule type" value="Genomic_DNA"/>
</dbReference>
<dbReference type="PROSITE" id="PS50297">
    <property type="entry name" value="ANK_REP_REGION"/>
    <property type="match status" value="1"/>
</dbReference>
<keyword evidence="5" id="KW-0677">Repeat</keyword>
<dbReference type="OMA" id="AETHAYW"/>
<name>A0A067CIF9_SAPPC</name>
<dbReference type="GO" id="GO:0005216">
    <property type="term" value="F:monoatomic ion channel activity"/>
    <property type="evidence" value="ECO:0007669"/>
    <property type="project" value="InterPro"/>
</dbReference>
<evidence type="ECO:0000256" key="1">
    <source>
        <dbReference type="ARBA" id="ARBA00004651"/>
    </source>
</evidence>
<feature type="transmembrane region" description="Helical" evidence="10">
    <location>
        <begin position="295"/>
        <end position="318"/>
    </location>
</feature>
<keyword evidence="2" id="KW-0813">Transport</keyword>
<dbReference type="PROSITE" id="PS50088">
    <property type="entry name" value="ANK_REPEAT"/>
    <property type="match status" value="1"/>
</dbReference>
<comment type="subcellular location">
    <subcellularLocation>
        <location evidence="1">Cell membrane</location>
        <topology evidence="1">Multi-pass membrane protein</topology>
    </subcellularLocation>
</comment>
<proteinExistence type="predicted"/>
<evidence type="ECO:0000313" key="12">
    <source>
        <dbReference type="Proteomes" id="UP000030745"/>
    </source>
</evidence>
<dbReference type="Proteomes" id="UP000030745">
    <property type="component" value="Unassembled WGS sequence"/>
</dbReference>
<dbReference type="VEuPathDB" id="FungiDB:SPRG_22153"/>
<feature type="transmembrane region" description="Helical" evidence="10">
    <location>
        <begin position="235"/>
        <end position="254"/>
    </location>
</feature>
<keyword evidence="8" id="KW-0407">Ion channel</keyword>
<evidence type="ECO:0000256" key="4">
    <source>
        <dbReference type="ARBA" id="ARBA00022568"/>
    </source>
</evidence>
<feature type="transmembrane region" description="Helical" evidence="10">
    <location>
        <begin position="375"/>
        <end position="393"/>
    </location>
</feature>
<evidence type="ECO:0000313" key="11">
    <source>
        <dbReference type="EMBL" id="KDO30288.1"/>
    </source>
</evidence>
<evidence type="ECO:0000256" key="3">
    <source>
        <dbReference type="ARBA" id="ARBA00022475"/>
    </source>
</evidence>
<evidence type="ECO:0000256" key="8">
    <source>
        <dbReference type="ARBA" id="ARBA00023303"/>
    </source>
</evidence>
<gene>
    <name evidence="11" type="ORF">SPRG_22153</name>
</gene>
<feature type="transmembrane region" description="Helical" evidence="10">
    <location>
        <begin position="413"/>
        <end position="432"/>
    </location>
</feature>
<dbReference type="InterPro" id="IPR002110">
    <property type="entry name" value="Ankyrin_rpt"/>
</dbReference>
<keyword evidence="10" id="KW-0812">Transmembrane</keyword>
<dbReference type="SUPFAM" id="SSF48403">
    <property type="entry name" value="Ankyrin repeat"/>
    <property type="match status" value="1"/>
</dbReference>
<dbReference type="GO" id="GO:0005886">
    <property type="term" value="C:plasma membrane"/>
    <property type="evidence" value="ECO:0007669"/>
    <property type="project" value="UniProtKB-SubCell"/>
</dbReference>
<reference evidence="11 12" key="1">
    <citation type="journal article" date="2013" name="PLoS Genet.">
        <title>Distinctive expansion of potential virulence genes in the genome of the oomycete fish pathogen Saprolegnia parasitica.</title>
        <authorList>
            <person name="Jiang R.H."/>
            <person name="de Bruijn I."/>
            <person name="Haas B.J."/>
            <person name="Belmonte R."/>
            <person name="Lobach L."/>
            <person name="Christie J."/>
            <person name="van den Ackerveken G."/>
            <person name="Bottin A."/>
            <person name="Bulone V."/>
            <person name="Diaz-Moreno S.M."/>
            <person name="Dumas B."/>
            <person name="Fan L."/>
            <person name="Gaulin E."/>
            <person name="Govers F."/>
            <person name="Grenville-Briggs L.J."/>
            <person name="Horner N.R."/>
            <person name="Levin J.Z."/>
            <person name="Mammella M."/>
            <person name="Meijer H.J."/>
            <person name="Morris P."/>
            <person name="Nusbaum C."/>
            <person name="Oome S."/>
            <person name="Phillips A.J."/>
            <person name="van Rooyen D."/>
            <person name="Rzeszutek E."/>
            <person name="Saraiva M."/>
            <person name="Secombes C.J."/>
            <person name="Seidl M.F."/>
            <person name="Snel B."/>
            <person name="Stassen J.H."/>
            <person name="Sykes S."/>
            <person name="Tripathy S."/>
            <person name="van den Berg H."/>
            <person name="Vega-Arreguin J.C."/>
            <person name="Wawra S."/>
            <person name="Young S.K."/>
            <person name="Zeng Q."/>
            <person name="Dieguez-Uribeondo J."/>
            <person name="Russ C."/>
            <person name="Tyler B.M."/>
            <person name="van West P."/>
        </authorList>
    </citation>
    <scope>NUCLEOTIDE SEQUENCE [LARGE SCALE GENOMIC DNA]</scope>
    <source>
        <strain evidence="11 12">CBS 223.65</strain>
    </source>
</reference>
<dbReference type="PANTHER" id="PTHR10582:SF2">
    <property type="entry name" value="INACTIVE"/>
    <property type="match status" value="1"/>
</dbReference>
<protein>
    <submittedName>
        <fullName evidence="11">Uncharacterized protein</fullName>
    </submittedName>
</protein>
<evidence type="ECO:0000256" key="10">
    <source>
        <dbReference type="SAM" id="Phobius"/>
    </source>
</evidence>
<dbReference type="AlphaFoldDB" id="A0A067CIF9"/>
<evidence type="ECO:0000256" key="9">
    <source>
        <dbReference type="PROSITE-ProRule" id="PRU00023"/>
    </source>
</evidence>
<dbReference type="PANTHER" id="PTHR10582">
    <property type="entry name" value="TRANSIENT RECEPTOR POTENTIAL ION CHANNEL PROTEIN"/>
    <property type="match status" value="1"/>
</dbReference>
<feature type="transmembrane region" description="Helical" evidence="10">
    <location>
        <begin position="491"/>
        <end position="515"/>
    </location>
</feature>
<dbReference type="GeneID" id="24142536"/>
<evidence type="ECO:0000256" key="5">
    <source>
        <dbReference type="ARBA" id="ARBA00022737"/>
    </source>
</evidence>
<dbReference type="InterPro" id="IPR024862">
    <property type="entry name" value="TRPV"/>
</dbReference>
<feature type="transmembrane region" description="Helical" evidence="10">
    <location>
        <begin position="324"/>
        <end position="349"/>
    </location>
</feature>
<dbReference type="RefSeq" id="XP_012199104.1">
    <property type="nucleotide sequence ID" value="XM_012343714.1"/>
</dbReference>
<keyword evidence="3" id="KW-1003">Cell membrane</keyword>
<feature type="transmembrane region" description="Helical" evidence="10">
    <location>
        <begin position="207"/>
        <end position="223"/>
    </location>
</feature>
<keyword evidence="6" id="KW-0106">Calcium</keyword>
<organism evidence="11 12">
    <name type="scientific">Saprolegnia parasitica (strain CBS 223.65)</name>
    <dbReference type="NCBI Taxonomy" id="695850"/>
    <lineage>
        <taxon>Eukaryota</taxon>
        <taxon>Sar</taxon>
        <taxon>Stramenopiles</taxon>
        <taxon>Oomycota</taxon>
        <taxon>Saprolegniomycetes</taxon>
        <taxon>Saprolegniales</taxon>
        <taxon>Saprolegniaceae</taxon>
        <taxon>Saprolegnia</taxon>
    </lineage>
</organism>
<dbReference type="Pfam" id="PF00023">
    <property type="entry name" value="Ank"/>
    <property type="match status" value="1"/>
</dbReference>
<keyword evidence="12" id="KW-1185">Reference proteome</keyword>
<keyword evidence="4" id="KW-0109">Calcium transport</keyword>
<dbReference type="KEGG" id="spar:SPRG_22153"/>
<accession>A0A067CIF9</accession>
<evidence type="ECO:0000256" key="6">
    <source>
        <dbReference type="ARBA" id="ARBA00022837"/>
    </source>
</evidence>
<keyword evidence="10" id="KW-0472">Membrane</keyword>
<dbReference type="Gene3D" id="1.25.40.20">
    <property type="entry name" value="Ankyrin repeat-containing domain"/>
    <property type="match status" value="1"/>
</dbReference>
<feature type="repeat" description="ANK" evidence="9">
    <location>
        <begin position="31"/>
        <end position="59"/>
    </location>
</feature>
<evidence type="ECO:0000256" key="2">
    <source>
        <dbReference type="ARBA" id="ARBA00022448"/>
    </source>
</evidence>
<evidence type="ECO:0000256" key="7">
    <source>
        <dbReference type="ARBA" id="ARBA00023065"/>
    </source>
</evidence>
<feature type="transmembrane region" description="Helical" evidence="10">
    <location>
        <begin position="444"/>
        <end position="464"/>
    </location>
</feature>
<sequence length="815" mass="90404">MLSAEMGLEDLVDAIIAHGADVDAVVGEPKYASTALTLAVSSGHVGVVELLLSHLAEIDPTYLATMTSLEASLTPRQAACVTLLQKEVAFRSTSAEYVAKWRLKLEALPDDAPFDEALFRRAIAADPSLGRLFLNDCLSPDRHTLGFTKLEAVYGRRVTSSALYSIVQYQDATKRDGAKALLDHIVLQRILQLKWEFFAQRMFVEQLLWYGILLASMTVAVTLQPSPINAHDAPLRVWCVSIIFCVLGLVAVQWTRPTPLLYLATCLHRFTAPSPLHWQHDPRHLGPAKTTVKRLLCLVTMTVTVYMYVTCIDVPLWHRIPWSATVFGTTSLAKTCVHFSLLTSTLYFVRLEHQEFVGHDRLQAAETHAYWSSRLNLWQLITYAGILCVYLPLASSLEPTTGLCLGSLLTLSLWLLSLQFFAVFQTGGYLLPMLSALLRDVGNFLAFFGVVQAAFTYVSLWASFRTSYFVMLGQFDLDGTWATPSDLPPLLYHYSFVLLMLHAGVVMLLLLNVLLATMNETVADGLRASQRDAVWSYAACILRLELTLPLSRQPVYYASRRRDDTNASATNNPAFDEVLLLHECNLCDDDMAVVRSIQEVGKDWFQTLRDLQRRALVELDAVTAAVHDANHYCTSAMYPMACEVGIPTARAAIDMAFASVVAKRAPEPSDRCSRLRAVQHNVEQHWTTLASALSLEAATNTDQHDVLFAMVHGVSMTAMVARAWQSLQAVFDAAAARWEERPEPTPTQLCDAIVASGKEQNRQLQAHVDACMAAMQAMETRYTAALEDAKAANHALDAKLSEVLMLLRGKVVEGF</sequence>
<keyword evidence="10" id="KW-1133">Transmembrane helix</keyword>
<dbReference type="OrthoDB" id="533508at2759"/>
<dbReference type="InterPro" id="IPR036770">
    <property type="entry name" value="Ankyrin_rpt-contain_sf"/>
</dbReference>